<comment type="caution">
    <text evidence="2">The sequence shown here is derived from an EMBL/GenBank/DDBJ whole genome shotgun (WGS) entry which is preliminary data.</text>
</comment>
<dbReference type="PANTHER" id="PTHR43581">
    <property type="entry name" value="ATP/GTP PHOSPHATASE"/>
    <property type="match status" value="1"/>
</dbReference>
<feature type="domain" description="AAA+ ATPase" evidence="1">
    <location>
        <begin position="24"/>
        <end position="262"/>
    </location>
</feature>
<organism evidence="2 3">
    <name type="scientific">Pectobacterium aquaticum</name>
    <dbReference type="NCBI Taxonomy" id="2204145"/>
    <lineage>
        <taxon>Bacteria</taxon>
        <taxon>Pseudomonadati</taxon>
        <taxon>Pseudomonadota</taxon>
        <taxon>Gammaproteobacteria</taxon>
        <taxon>Enterobacterales</taxon>
        <taxon>Pectobacteriaceae</taxon>
        <taxon>Pectobacterium</taxon>
    </lineage>
</organism>
<dbReference type="InterPro" id="IPR003959">
    <property type="entry name" value="ATPase_AAA_core"/>
</dbReference>
<dbReference type="SUPFAM" id="SSF52540">
    <property type="entry name" value="P-loop containing nucleoside triphosphate hydrolases"/>
    <property type="match status" value="1"/>
</dbReference>
<dbReference type="EMBL" id="QHJW02000086">
    <property type="protein sequence ID" value="RRO02547.1"/>
    <property type="molecule type" value="Genomic_DNA"/>
</dbReference>
<dbReference type="Pfam" id="PF13304">
    <property type="entry name" value="AAA_21"/>
    <property type="match status" value="1"/>
</dbReference>
<dbReference type="PANTHER" id="PTHR43581:SF2">
    <property type="entry name" value="EXCINUCLEASE ATPASE SUBUNIT"/>
    <property type="match status" value="1"/>
</dbReference>
<dbReference type="SMART" id="SM00382">
    <property type="entry name" value="AAA"/>
    <property type="match status" value="1"/>
</dbReference>
<evidence type="ECO:0000313" key="2">
    <source>
        <dbReference type="EMBL" id="RRO02547.1"/>
    </source>
</evidence>
<name>A0A426INV7_9GAMM</name>
<evidence type="ECO:0000259" key="1">
    <source>
        <dbReference type="SMART" id="SM00382"/>
    </source>
</evidence>
<proteinExistence type="predicted"/>
<evidence type="ECO:0000313" key="3">
    <source>
        <dbReference type="Proteomes" id="UP000256817"/>
    </source>
</evidence>
<dbReference type="RefSeq" id="WP_116238229.1">
    <property type="nucleotide sequence ID" value="NZ_QHJW02000086.1"/>
</dbReference>
<dbReference type="InterPro" id="IPR027417">
    <property type="entry name" value="P-loop_NTPase"/>
</dbReference>
<keyword evidence="3" id="KW-1185">Reference proteome</keyword>
<sequence>MIVSVDIRALQHLAEISVSFDFSRDPLICMTSRNGVGKTSIIKALALLKDTAIVSKTSSVFSISEETQIDVKINEDVYSFRFSDGDLDTKNILRDETFLNVELPIPYGKRFSEFPSLGSIDMTLREKYLKRDYEEAHELIAFLNSVYRDEKKFQNLKIVSIKGVNYYFLPLDNNRYIREDYFSSGEFFVISIFKMITSSSRLIIIDEIDVSLDSSAQVSLMGAIRNICVEREIKILFTTHSLAIMKTIYEYGTPIIYLKNENGTVSHNRVSYSFIQMEMFGFQGYDKFIFTEDVTLEHYINLKLSTMETKNRVKVIYIGGCSNVVDLMKRNSATGFICSSKDAIAVLDGDAKTQYGHRPDVIISPYDDIEDEIFRKYKEENAVHNLPDVAPENAKSKTYWKKLQEKRKEHNLTREDIFTILEHGFDEKVSVFYNELLKFINS</sequence>
<dbReference type="Proteomes" id="UP000256817">
    <property type="component" value="Unassembled WGS sequence"/>
</dbReference>
<dbReference type="Gene3D" id="3.40.50.300">
    <property type="entry name" value="P-loop containing nucleotide triphosphate hydrolases"/>
    <property type="match status" value="1"/>
</dbReference>
<protein>
    <recommendedName>
        <fullName evidence="1">AAA+ ATPase domain-containing protein</fullName>
    </recommendedName>
</protein>
<dbReference type="InterPro" id="IPR051396">
    <property type="entry name" value="Bact_Antivir_Def_Nuclease"/>
</dbReference>
<gene>
    <name evidence="2" type="ORF">DMB85_020135</name>
</gene>
<reference evidence="2" key="1">
    <citation type="submission" date="2018-11" db="EMBL/GenBank/DDBJ databases">
        <title>Draft genome sequences of proposed Pectobacterium aquaticum sp. nov. isolated in France from fresh water.</title>
        <authorList>
            <person name="Pedron J."/>
            <person name="Barny M.A."/>
        </authorList>
    </citation>
    <scope>NUCLEOTIDE SEQUENCE [LARGE SCALE GENOMIC DNA]</scope>
    <source>
        <strain evidence="2">A35-S23-M15</strain>
    </source>
</reference>
<accession>A0A426INV7</accession>
<dbReference type="InterPro" id="IPR003593">
    <property type="entry name" value="AAA+_ATPase"/>
</dbReference>